<protein>
    <recommendedName>
        <fullName evidence="1">Sin domain-containing protein</fullName>
    </recommendedName>
</protein>
<proteinExistence type="predicted"/>
<dbReference type="Pfam" id="PF08671">
    <property type="entry name" value="SinI"/>
    <property type="match status" value="1"/>
</dbReference>
<organism evidence="2 3">
    <name type="scientific">Pradoshia eiseniae</name>
    <dbReference type="NCBI Taxonomy" id="2064768"/>
    <lineage>
        <taxon>Bacteria</taxon>
        <taxon>Bacillati</taxon>
        <taxon>Bacillota</taxon>
        <taxon>Bacilli</taxon>
        <taxon>Bacillales</taxon>
        <taxon>Bacillaceae</taxon>
        <taxon>Pradoshia</taxon>
    </lineage>
</organism>
<evidence type="ECO:0000313" key="3">
    <source>
        <dbReference type="Proteomes" id="UP000239663"/>
    </source>
</evidence>
<keyword evidence="3" id="KW-1185">Reference proteome</keyword>
<dbReference type="RefSeq" id="WP_104848697.1">
    <property type="nucleotide sequence ID" value="NZ_PKOZ01000002.1"/>
</dbReference>
<dbReference type="PROSITE" id="PS51500">
    <property type="entry name" value="SIN"/>
    <property type="match status" value="1"/>
</dbReference>
<gene>
    <name evidence="2" type="ORF">CYL18_06650</name>
</gene>
<dbReference type="AlphaFoldDB" id="A0A2S7N2S0"/>
<feature type="domain" description="Sin" evidence="1">
    <location>
        <begin position="1"/>
        <end position="35"/>
    </location>
</feature>
<dbReference type="Proteomes" id="UP000239663">
    <property type="component" value="Unassembled WGS sequence"/>
</dbReference>
<dbReference type="GO" id="GO:0046983">
    <property type="term" value="F:protein dimerization activity"/>
    <property type="evidence" value="ECO:0007669"/>
    <property type="project" value="InterPro"/>
</dbReference>
<sequence length="44" mass="5119">MHNSELDGEWVNLIIVAREIGLSKEEIREFLKKNQLPKKVNTPT</sequence>
<evidence type="ECO:0000313" key="2">
    <source>
        <dbReference type="EMBL" id="PQD96270.1"/>
    </source>
</evidence>
<evidence type="ECO:0000259" key="1">
    <source>
        <dbReference type="PROSITE" id="PS51500"/>
    </source>
</evidence>
<reference evidence="2 3" key="1">
    <citation type="submission" date="2017-12" db="EMBL/GenBank/DDBJ databases">
        <title>Taxonomic description and draft genome of Pradoshia cofamensis Gen. nov., sp. nov., a thermotolerant bacillale isolated from anterior gut of earthworm Eisenia fetida.</title>
        <authorList>
            <person name="Saha T."/>
            <person name="Chakraborty R."/>
        </authorList>
    </citation>
    <scope>NUCLEOTIDE SEQUENCE [LARGE SCALE GENOMIC DNA]</scope>
    <source>
        <strain evidence="2 3">EAG3</strain>
    </source>
</reference>
<dbReference type="InterPro" id="IPR010981">
    <property type="entry name" value="SinR/SinI_dimer_dom"/>
</dbReference>
<dbReference type="GO" id="GO:0006355">
    <property type="term" value="P:regulation of DNA-templated transcription"/>
    <property type="evidence" value="ECO:0007669"/>
    <property type="project" value="InterPro"/>
</dbReference>
<dbReference type="SUPFAM" id="SSF47406">
    <property type="entry name" value="SinR repressor dimerisation domain-like"/>
    <property type="match status" value="1"/>
</dbReference>
<dbReference type="InterPro" id="IPR036281">
    <property type="entry name" value="SinR/SinI_dimer_dom_sf"/>
</dbReference>
<dbReference type="EMBL" id="PKOZ01000002">
    <property type="protein sequence ID" value="PQD96270.1"/>
    <property type="molecule type" value="Genomic_DNA"/>
</dbReference>
<name>A0A2S7N2S0_9BACI</name>
<accession>A0A2S7N2S0</accession>
<comment type="caution">
    <text evidence="2">The sequence shown here is derived from an EMBL/GenBank/DDBJ whole genome shotgun (WGS) entry which is preliminary data.</text>
</comment>
<dbReference type="OrthoDB" id="2473599at2"/>